<feature type="region of interest" description="Disordered" evidence="2">
    <location>
        <begin position="238"/>
        <end position="283"/>
    </location>
</feature>
<protein>
    <submittedName>
        <fullName evidence="3">Uncharacterized protein</fullName>
    </submittedName>
</protein>
<dbReference type="EMBL" id="CAMPGE010012949">
    <property type="protein sequence ID" value="CAI2371703.1"/>
    <property type="molecule type" value="Genomic_DNA"/>
</dbReference>
<name>A0AAD1UQA5_EUPCR</name>
<keyword evidence="1" id="KW-0175">Coiled coil</keyword>
<feature type="region of interest" description="Disordered" evidence="2">
    <location>
        <begin position="178"/>
        <end position="206"/>
    </location>
</feature>
<dbReference type="Proteomes" id="UP001295684">
    <property type="component" value="Unassembled WGS sequence"/>
</dbReference>
<comment type="caution">
    <text evidence="3">The sequence shown here is derived from an EMBL/GenBank/DDBJ whole genome shotgun (WGS) entry which is preliminary data.</text>
</comment>
<feature type="coiled-coil region" evidence="1">
    <location>
        <begin position="16"/>
        <end position="43"/>
    </location>
</feature>
<evidence type="ECO:0000256" key="2">
    <source>
        <dbReference type="SAM" id="MobiDB-lite"/>
    </source>
</evidence>
<proteinExistence type="predicted"/>
<feature type="compositionally biased region" description="Polar residues" evidence="2">
    <location>
        <begin position="262"/>
        <end position="271"/>
    </location>
</feature>
<reference evidence="3" key="1">
    <citation type="submission" date="2023-07" db="EMBL/GenBank/DDBJ databases">
        <authorList>
            <consortium name="AG Swart"/>
            <person name="Singh M."/>
            <person name="Singh A."/>
            <person name="Seah K."/>
            <person name="Emmerich C."/>
        </authorList>
    </citation>
    <scope>NUCLEOTIDE SEQUENCE</scope>
    <source>
        <strain evidence="3">DP1</strain>
    </source>
</reference>
<dbReference type="AlphaFoldDB" id="A0AAD1UQA5"/>
<sequence length="283" mass="32689">MENQAEINSQAIFEYVKKLEKENQDLKSLVMDLHEYIQDLKEESEYYQWKCKSQNLEYLTKIGGKEDNALKKESMTYVTPKKKPSECAIVSACYEGITSHSKKRTLSFEEFKEKSPICQKQDANFTDHDNFPNCDFENNTKSKGKHSETDSQTSDITLKSTSRDKCEEHFIHKYQRDIDNPEDDHESIMSEKSLRSPHDTPTFGLSQTYDIPVTPLTEICANMIPKSSPCKKLIMKKEPNNIPKKSVSKIPLLKRARKKQRSAMSHSTVQVSSKLTSKKKYLK</sequence>
<feature type="region of interest" description="Disordered" evidence="2">
    <location>
        <begin position="136"/>
        <end position="161"/>
    </location>
</feature>
<evidence type="ECO:0000313" key="4">
    <source>
        <dbReference type="Proteomes" id="UP001295684"/>
    </source>
</evidence>
<keyword evidence="4" id="KW-1185">Reference proteome</keyword>
<accession>A0AAD1UQA5</accession>
<feature type="compositionally biased region" description="Basic and acidic residues" evidence="2">
    <location>
        <begin position="186"/>
        <end position="198"/>
    </location>
</feature>
<evidence type="ECO:0000313" key="3">
    <source>
        <dbReference type="EMBL" id="CAI2371703.1"/>
    </source>
</evidence>
<feature type="compositionally biased region" description="Basic residues" evidence="2">
    <location>
        <begin position="252"/>
        <end position="261"/>
    </location>
</feature>
<organism evidence="3 4">
    <name type="scientific">Euplotes crassus</name>
    <dbReference type="NCBI Taxonomy" id="5936"/>
    <lineage>
        <taxon>Eukaryota</taxon>
        <taxon>Sar</taxon>
        <taxon>Alveolata</taxon>
        <taxon>Ciliophora</taxon>
        <taxon>Intramacronucleata</taxon>
        <taxon>Spirotrichea</taxon>
        <taxon>Hypotrichia</taxon>
        <taxon>Euplotida</taxon>
        <taxon>Euplotidae</taxon>
        <taxon>Moneuplotes</taxon>
    </lineage>
</organism>
<feature type="compositionally biased region" description="Polar residues" evidence="2">
    <location>
        <begin position="150"/>
        <end position="160"/>
    </location>
</feature>
<gene>
    <name evidence="3" type="ORF">ECRASSUSDP1_LOCUS13028</name>
</gene>
<evidence type="ECO:0000256" key="1">
    <source>
        <dbReference type="SAM" id="Coils"/>
    </source>
</evidence>